<dbReference type="OrthoDB" id="3264316at2759"/>
<gene>
    <name evidence="2" type="ORF">VP01_2369g1</name>
</gene>
<reference evidence="2 3" key="1">
    <citation type="submission" date="2015-08" db="EMBL/GenBank/DDBJ databases">
        <title>Next Generation Sequencing and Analysis of the Genome of Puccinia sorghi L Schw, the Causal Agent of Maize Common Rust.</title>
        <authorList>
            <person name="Rochi L."/>
            <person name="Burguener G."/>
            <person name="Darino M."/>
            <person name="Turjanski A."/>
            <person name="Kreff E."/>
            <person name="Dieguez M.J."/>
            <person name="Sacco F."/>
        </authorList>
    </citation>
    <scope>NUCLEOTIDE SEQUENCE [LARGE SCALE GENOMIC DNA]</scope>
    <source>
        <strain evidence="2 3">RO10H11247</strain>
    </source>
</reference>
<feature type="non-terminal residue" evidence="2">
    <location>
        <position position="1"/>
    </location>
</feature>
<evidence type="ECO:0000313" key="2">
    <source>
        <dbReference type="EMBL" id="KNZ56598.1"/>
    </source>
</evidence>
<keyword evidence="1" id="KW-0175">Coiled coil</keyword>
<organism evidence="2 3">
    <name type="scientific">Puccinia sorghi</name>
    <dbReference type="NCBI Taxonomy" id="27349"/>
    <lineage>
        <taxon>Eukaryota</taxon>
        <taxon>Fungi</taxon>
        <taxon>Dikarya</taxon>
        <taxon>Basidiomycota</taxon>
        <taxon>Pucciniomycotina</taxon>
        <taxon>Pucciniomycetes</taxon>
        <taxon>Pucciniales</taxon>
        <taxon>Pucciniaceae</taxon>
        <taxon>Puccinia</taxon>
    </lineage>
</organism>
<proteinExistence type="predicted"/>
<dbReference type="AlphaFoldDB" id="A0A0L6V751"/>
<dbReference type="EMBL" id="LAVV01007246">
    <property type="protein sequence ID" value="KNZ56598.1"/>
    <property type="molecule type" value="Genomic_DNA"/>
</dbReference>
<dbReference type="VEuPathDB" id="FungiDB:VP01_2369g1"/>
<dbReference type="PANTHER" id="PTHR47501:SF5">
    <property type="entry name" value="HAT C-TERMINAL DIMERISATION DOMAIN-CONTAINING PROTEIN"/>
    <property type="match status" value="1"/>
</dbReference>
<evidence type="ECO:0008006" key="4">
    <source>
        <dbReference type="Google" id="ProtNLM"/>
    </source>
</evidence>
<comment type="caution">
    <text evidence="2">The sequence shown here is derived from an EMBL/GenBank/DDBJ whole genome shotgun (WGS) entry which is preliminary data.</text>
</comment>
<dbReference type="SUPFAM" id="SSF53098">
    <property type="entry name" value="Ribonuclease H-like"/>
    <property type="match status" value="1"/>
</dbReference>
<dbReference type="PANTHER" id="PTHR47501">
    <property type="entry name" value="TRANSPOSASE-RELATED"/>
    <property type="match status" value="1"/>
</dbReference>
<evidence type="ECO:0000313" key="3">
    <source>
        <dbReference type="Proteomes" id="UP000037035"/>
    </source>
</evidence>
<dbReference type="Proteomes" id="UP000037035">
    <property type="component" value="Unassembled WGS sequence"/>
</dbReference>
<evidence type="ECO:0000256" key="1">
    <source>
        <dbReference type="SAM" id="Coils"/>
    </source>
</evidence>
<accession>A0A0L6V751</accession>
<dbReference type="InterPro" id="IPR012337">
    <property type="entry name" value="RNaseH-like_sf"/>
</dbReference>
<name>A0A0L6V751_9BASI</name>
<protein>
    <recommendedName>
        <fullName evidence="4">HAT C-terminal dimerisation domain-containing protein</fullName>
    </recommendedName>
</protein>
<keyword evidence="3" id="KW-1185">Reference proteome</keyword>
<feature type="coiled-coil region" evidence="1">
    <location>
        <begin position="364"/>
        <end position="391"/>
    </location>
</feature>
<sequence>THIFKQPFTSVNLDQSCSNGNGLKTLVCNSLSFTKATNSKFTLMLDMWTIKGNHFGFIGASVTFIDYDWNYVVQHLSLNLVAWTHKGSLLEEPIVNLLSNHAPKRNINLYCDIYMLCQTTDSGSNNKTMAIKMHQRSYELEGSEISWDCDTMHIKCFCHKMALVVNAGLKKFGLEAPPPPKLKKAFLGSLPYSYHLMKLLWMKMDQIVKLILIISKTKMLMIPIFVQFKHPEKRNLLPQTETNPIILINSISQLECVAKGITGSSAWQQEFKQCDNTLEDHITRQSCKQNPDWMQIKHLNDELKPFNFLTKEIEGDGPTSAFFLANYYQTMKYLKKKEASGSPANTFYPIFFAHCWPQREKNARLILENNFNKQEAQIKKSQDDRKELKKDTPKVDTNNIFEFFNAPPNSAESRELEVYVKNMDHLETPAAKDQKSLLTWWKDHSKTFLVLLSFAKDYLARLLSKSFPNFCSSCCESLKPRTIERCVSIYMWLKQGIQVTGMFEKGQKNFI</sequence>